<dbReference type="GO" id="GO:0016301">
    <property type="term" value="F:kinase activity"/>
    <property type="evidence" value="ECO:0007669"/>
    <property type="project" value="UniProtKB-KW"/>
</dbReference>
<name>A0A2I0VJ81_9ASPA</name>
<dbReference type="Gene3D" id="1.10.150.240">
    <property type="entry name" value="Putative phosphatase, domain 2"/>
    <property type="match status" value="1"/>
</dbReference>
<proteinExistence type="predicted"/>
<organism evidence="1 2">
    <name type="scientific">Dendrobium catenatum</name>
    <dbReference type="NCBI Taxonomy" id="906689"/>
    <lineage>
        <taxon>Eukaryota</taxon>
        <taxon>Viridiplantae</taxon>
        <taxon>Streptophyta</taxon>
        <taxon>Embryophyta</taxon>
        <taxon>Tracheophyta</taxon>
        <taxon>Spermatophyta</taxon>
        <taxon>Magnoliopsida</taxon>
        <taxon>Liliopsida</taxon>
        <taxon>Asparagales</taxon>
        <taxon>Orchidaceae</taxon>
        <taxon>Epidendroideae</taxon>
        <taxon>Malaxideae</taxon>
        <taxon>Dendrobiinae</taxon>
        <taxon>Dendrobium</taxon>
    </lineage>
</organism>
<dbReference type="AlphaFoldDB" id="A0A2I0VJ81"/>
<evidence type="ECO:0000313" key="1">
    <source>
        <dbReference type="EMBL" id="PKU63464.1"/>
    </source>
</evidence>
<keyword evidence="1" id="KW-0808">Transferase</keyword>
<reference evidence="1 2" key="1">
    <citation type="journal article" date="2016" name="Sci. Rep.">
        <title>The Dendrobium catenatum Lindl. genome sequence provides insights into polysaccharide synthase, floral development and adaptive evolution.</title>
        <authorList>
            <person name="Zhang G.Q."/>
            <person name="Xu Q."/>
            <person name="Bian C."/>
            <person name="Tsai W.C."/>
            <person name="Yeh C.M."/>
            <person name="Liu K.W."/>
            <person name="Yoshida K."/>
            <person name="Zhang L.S."/>
            <person name="Chang S.B."/>
            <person name="Chen F."/>
            <person name="Shi Y."/>
            <person name="Su Y.Y."/>
            <person name="Zhang Y.Q."/>
            <person name="Chen L.J."/>
            <person name="Yin Y."/>
            <person name="Lin M."/>
            <person name="Huang H."/>
            <person name="Deng H."/>
            <person name="Wang Z.W."/>
            <person name="Zhu S.L."/>
            <person name="Zhao X."/>
            <person name="Deng C."/>
            <person name="Niu S.C."/>
            <person name="Huang J."/>
            <person name="Wang M."/>
            <person name="Liu G.H."/>
            <person name="Yang H.J."/>
            <person name="Xiao X.J."/>
            <person name="Hsiao Y.Y."/>
            <person name="Wu W.L."/>
            <person name="Chen Y.Y."/>
            <person name="Mitsuda N."/>
            <person name="Ohme-Takagi M."/>
            <person name="Luo Y.B."/>
            <person name="Van de Peer Y."/>
            <person name="Liu Z.J."/>
        </authorList>
    </citation>
    <scope>NUCLEOTIDE SEQUENCE [LARGE SCALE GENOMIC DNA]</scope>
    <source>
        <tissue evidence="1">The whole plant</tissue>
    </source>
</reference>
<reference evidence="1 2" key="2">
    <citation type="journal article" date="2017" name="Nature">
        <title>The Apostasia genome and the evolution of orchids.</title>
        <authorList>
            <person name="Zhang G.Q."/>
            <person name="Liu K.W."/>
            <person name="Li Z."/>
            <person name="Lohaus R."/>
            <person name="Hsiao Y.Y."/>
            <person name="Niu S.C."/>
            <person name="Wang J.Y."/>
            <person name="Lin Y.C."/>
            <person name="Xu Q."/>
            <person name="Chen L.J."/>
            <person name="Yoshida K."/>
            <person name="Fujiwara S."/>
            <person name="Wang Z.W."/>
            <person name="Zhang Y.Q."/>
            <person name="Mitsuda N."/>
            <person name="Wang M."/>
            <person name="Liu G.H."/>
            <person name="Pecoraro L."/>
            <person name="Huang H.X."/>
            <person name="Xiao X.J."/>
            <person name="Lin M."/>
            <person name="Wu X.Y."/>
            <person name="Wu W.L."/>
            <person name="Chen Y.Y."/>
            <person name="Chang S.B."/>
            <person name="Sakamoto S."/>
            <person name="Ohme-Takagi M."/>
            <person name="Yagi M."/>
            <person name="Zeng S.J."/>
            <person name="Shen C.Y."/>
            <person name="Yeh C.M."/>
            <person name="Luo Y.B."/>
            <person name="Tsai W.C."/>
            <person name="Van de Peer Y."/>
            <person name="Liu Z.J."/>
        </authorList>
    </citation>
    <scope>NUCLEOTIDE SEQUENCE [LARGE SCALE GENOMIC DNA]</scope>
    <source>
        <tissue evidence="1">The whole plant</tissue>
    </source>
</reference>
<dbReference type="Proteomes" id="UP000233837">
    <property type="component" value="Unassembled WGS sequence"/>
</dbReference>
<accession>A0A2I0VJ81</accession>
<evidence type="ECO:0000313" key="2">
    <source>
        <dbReference type="Proteomes" id="UP000233837"/>
    </source>
</evidence>
<keyword evidence="2" id="KW-1185">Reference proteome</keyword>
<dbReference type="EMBL" id="KZ503492">
    <property type="protein sequence ID" value="PKU63464.1"/>
    <property type="molecule type" value="Genomic_DNA"/>
</dbReference>
<dbReference type="InterPro" id="IPR023198">
    <property type="entry name" value="PGP-like_dom2"/>
</dbReference>
<gene>
    <name evidence="1" type="ORF">MA16_Dca022636</name>
</gene>
<sequence>MDELFKDLKARSSTLNEYWNVADGIVVEVLKIVLEQYGKKWDGKKAHRIVGKTPLEAANAVVEDYELPCTIAEFMSTTTPMFSNQLISVKHP</sequence>
<keyword evidence="1" id="KW-0418">Kinase</keyword>
<protein>
    <submittedName>
        <fullName evidence="1">Riboflavin kinase</fullName>
    </submittedName>
</protein>
<dbReference type="FunFam" id="1.10.150.240:FF:000001">
    <property type="entry name" value="Haloacid dehalogenase-like hydrolase domain"/>
    <property type="match status" value="1"/>
</dbReference>
<dbReference type="STRING" id="906689.A0A2I0VJ81"/>